<sequence>MDLSKFHYSNVQKHGHGSTKKVRKVIIQKGKGYKSISFYKNGKLTKTIKRPLLSTHIEMIKKCQFIPGLFNDCKPVTRKLTRR</sequence>
<feature type="compositionally biased region" description="Basic residues" evidence="1">
    <location>
        <begin position="13"/>
        <end position="22"/>
    </location>
</feature>
<evidence type="ECO:0000256" key="1">
    <source>
        <dbReference type="SAM" id="MobiDB-lite"/>
    </source>
</evidence>
<reference evidence="2" key="1">
    <citation type="journal article" date="2020" name="Nature">
        <title>Giant virus diversity and host interactions through global metagenomics.</title>
        <authorList>
            <person name="Schulz F."/>
            <person name="Roux S."/>
            <person name="Paez-Espino D."/>
            <person name="Jungbluth S."/>
            <person name="Walsh D.A."/>
            <person name="Denef V.J."/>
            <person name="McMahon K.D."/>
            <person name="Konstantinidis K.T."/>
            <person name="Eloe-Fadrosh E.A."/>
            <person name="Kyrpides N.C."/>
            <person name="Woyke T."/>
        </authorList>
    </citation>
    <scope>NUCLEOTIDE SEQUENCE</scope>
    <source>
        <strain evidence="2">GVMAG-M-3300023179-114</strain>
    </source>
</reference>
<organism evidence="2">
    <name type="scientific">viral metagenome</name>
    <dbReference type="NCBI Taxonomy" id="1070528"/>
    <lineage>
        <taxon>unclassified sequences</taxon>
        <taxon>metagenomes</taxon>
        <taxon>organismal metagenomes</taxon>
    </lineage>
</organism>
<dbReference type="EMBL" id="MN739721">
    <property type="protein sequence ID" value="QHT22815.1"/>
    <property type="molecule type" value="Genomic_DNA"/>
</dbReference>
<protein>
    <submittedName>
        <fullName evidence="2">Uncharacterized protein</fullName>
    </submittedName>
</protein>
<accession>A0A6C0E5X2</accession>
<name>A0A6C0E5X2_9ZZZZ</name>
<proteinExistence type="predicted"/>
<dbReference type="AlphaFoldDB" id="A0A6C0E5X2"/>
<feature type="region of interest" description="Disordered" evidence="1">
    <location>
        <begin position="1"/>
        <end position="22"/>
    </location>
</feature>
<evidence type="ECO:0000313" key="2">
    <source>
        <dbReference type="EMBL" id="QHT22815.1"/>
    </source>
</evidence>